<dbReference type="Proteomes" id="UP000265515">
    <property type="component" value="Unassembled WGS sequence"/>
</dbReference>
<feature type="compositionally biased region" description="Basic and acidic residues" evidence="1">
    <location>
        <begin position="150"/>
        <end position="170"/>
    </location>
</feature>
<feature type="compositionally biased region" description="Gly residues" evidence="1">
    <location>
        <begin position="1045"/>
        <end position="1067"/>
    </location>
</feature>
<feature type="domain" description="DUF659" evidence="2">
    <location>
        <begin position="315"/>
        <end position="440"/>
    </location>
</feature>
<dbReference type="SUPFAM" id="SSF53098">
    <property type="entry name" value="Ribonuclease H-like"/>
    <property type="match status" value="1"/>
</dbReference>
<feature type="region of interest" description="Disordered" evidence="1">
    <location>
        <begin position="214"/>
        <end position="238"/>
    </location>
</feature>
<keyword evidence="4" id="KW-1185">Reference proteome</keyword>
<feature type="region of interest" description="Disordered" evidence="1">
    <location>
        <begin position="976"/>
        <end position="1085"/>
    </location>
</feature>
<feature type="compositionally biased region" description="Acidic residues" evidence="1">
    <location>
        <begin position="998"/>
        <end position="1021"/>
    </location>
</feature>
<feature type="compositionally biased region" description="Basic and acidic residues" evidence="1">
    <location>
        <begin position="985"/>
        <end position="997"/>
    </location>
</feature>
<reference evidence="3 4" key="1">
    <citation type="journal article" date="2018" name="Cell">
        <title>The Chara Genome: Secondary Complexity and Implications for Plant Terrestrialization.</title>
        <authorList>
            <person name="Nishiyama T."/>
            <person name="Sakayama H."/>
            <person name="Vries J.D."/>
            <person name="Buschmann H."/>
            <person name="Saint-Marcoux D."/>
            <person name="Ullrich K.K."/>
            <person name="Haas F.B."/>
            <person name="Vanderstraeten L."/>
            <person name="Becker D."/>
            <person name="Lang D."/>
            <person name="Vosolsobe S."/>
            <person name="Rombauts S."/>
            <person name="Wilhelmsson P.K.I."/>
            <person name="Janitza P."/>
            <person name="Kern R."/>
            <person name="Heyl A."/>
            <person name="Rumpler F."/>
            <person name="Villalobos L.I.A.C."/>
            <person name="Clay J.M."/>
            <person name="Skokan R."/>
            <person name="Toyoda A."/>
            <person name="Suzuki Y."/>
            <person name="Kagoshima H."/>
            <person name="Schijlen E."/>
            <person name="Tajeshwar N."/>
            <person name="Catarino B."/>
            <person name="Hetherington A.J."/>
            <person name="Saltykova A."/>
            <person name="Bonnot C."/>
            <person name="Breuninger H."/>
            <person name="Symeonidi A."/>
            <person name="Radhakrishnan G.V."/>
            <person name="Van Nieuwerburgh F."/>
            <person name="Deforce D."/>
            <person name="Chang C."/>
            <person name="Karol K.G."/>
            <person name="Hedrich R."/>
            <person name="Ulvskov P."/>
            <person name="Glockner G."/>
            <person name="Delwiche C.F."/>
            <person name="Petrasek J."/>
            <person name="Van de Peer Y."/>
            <person name="Friml J."/>
            <person name="Beilby M."/>
            <person name="Dolan L."/>
            <person name="Kohara Y."/>
            <person name="Sugano S."/>
            <person name="Fujiyama A."/>
            <person name="Delaux P.-M."/>
            <person name="Quint M."/>
            <person name="TheiBen G."/>
            <person name="Hagemann M."/>
            <person name="Harholt J."/>
            <person name="Dunand C."/>
            <person name="Zachgo S."/>
            <person name="Langdale J."/>
            <person name="Maumus F."/>
            <person name="Straeten D.V.D."/>
            <person name="Gould S.B."/>
            <person name="Rensing S.A."/>
        </authorList>
    </citation>
    <scope>NUCLEOTIDE SEQUENCE [LARGE SCALE GENOMIC DNA]</scope>
    <source>
        <strain evidence="3 4">S276</strain>
    </source>
</reference>
<feature type="compositionally biased region" description="Pro residues" evidence="1">
    <location>
        <begin position="893"/>
        <end position="904"/>
    </location>
</feature>
<dbReference type="PANTHER" id="PTHR32166:SF123">
    <property type="entry name" value="BED-TYPE DOMAIN-CONTAINING PROTEIN"/>
    <property type="match status" value="1"/>
</dbReference>
<dbReference type="Pfam" id="PF04937">
    <property type="entry name" value="DUF659"/>
    <property type="match status" value="1"/>
</dbReference>
<feature type="compositionally biased region" description="Low complexity" evidence="1">
    <location>
        <begin position="1343"/>
        <end position="1352"/>
    </location>
</feature>
<feature type="compositionally biased region" description="Basic and acidic residues" evidence="1">
    <location>
        <begin position="1434"/>
        <end position="1444"/>
    </location>
</feature>
<evidence type="ECO:0000259" key="2">
    <source>
        <dbReference type="Pfam" id="PF04937"/>
    </source>
</evidence>
<proteinExistence type="predicted"/>
<feature type="region of interest" description="Disordered" evidence="1">
    <location>
        <begin position="1504"/>
        <end position="1547"/>
    </location>
</feature>
<dbReference type="Gramene" id="GBG79438">
    <property type="protein sequence ID" value="GBG79438"/>
    <property type="gene ID" value="CBR_g29585"/>
</dbReference>
<feature type="compositionally biased region" description="Gly residues" evidence="1">
    <location>
        <begin position="1519"/>
        <end position="1528"/>
    </location>
</feature>
<feature type="compositionally biased region" description="Polar residues" evidence="1">
    <location>
        <begin position="1320"/>
        <end position="1331"/>
    </location>
</feature>
<feature type="region of interest" description="Disordered" evidence="1">
    <location>
        <begin position="1424"/>
        <end position="1486"/>
    </location>
</feature>
<accession>A0A388LAU9</accession>
<feature type="region of interest" description="Disordered" evidence="1">
    <location>
        <begin position="766"/>
        <end position="811"/>
    </location>
</feature>
<evidence type="ECO:0000313" key="3">
    <source>
        <dbReference type="EMBL" id="GBG79438.1"/>
    </source>
</evidence>
<dbReference type="InterPro" id="IPR012337">
    <property type="entry name" value="RNaseH-like_sf"/>
</dbReference>
<feature type="compositionally biased region" description="Acidic residues" evidence="1">
    <location>
        <begin position="852"/>
        <end position="867"/>
    </location>
</feature>
<dbReference type="PANTHER" id="PTHR32166">
    <property type="entry name" value="OSJNBA0013A04.12 PROTEIN"/>
    <property type="match status" value="1"/>
</dbReference>
<dbReference type="InterPro" id="IPR007021">
    <property type="entry name" value="DUF659"/>
</dbReference>
<dbReference type="EMBL" id="BFEA01000319">
    <property type="protein sequence ID" value="GBG79438.1"/>
    <property type="molecule type" value="Genomic_DNA"/>
</dbReference>
<gene>
    <name evidence="3" type="ORF">CBR_g29585</name>
</gene>
<name>A0A388LAU9_CHABU</name>
<feature type="compositionally biased region" description="Acidic residues" evidence="1">
    <location>
        <begin position="173"/>
        <end position="189"/>
    </location>
</feature>
<organism evidence="3 4">
    <name type="scientific">Chara braunii</name>
    <name type="common">Braun's stonewort</name>
    <dbReference type="NCBI Taxonomy" id="69332"/>
    <lineage>
        <taxon>Eukaryota</taxon>
        <taxon>Viridiplantae</taxon>
        <taxon>Streptophyta</taxon>
        <taxon>Charophyceae</taxon>
        <taxon>Charales</taxon>
        <taxon>Characeae</taxon>
        <taxon>Chara</taxon>
    </lineage>
</organism>
<feature type="region of interest" description="Disordered" evidence="1">
    <location>
        <begin position="833"/>
        <end position="918"/>
    </location>
</feature>
<protein>
    <recommendedName>
        <fullName evidence="2">DUF659 domain-containing protein</fullName>
    </recommendedName>
</protein>
<feature type="compositionally biased region" description="Acidic residues" evidence="1">
    <location>
        <begin position="139"/>
        <end position="149"/>
    </location>
</feature>
<feature type="region of interest" description="Disordered" evidence="1">
    <location>
        <begin position="1316"/>
        <end position="1369"/>
    </location>
</feature>
<evidence type="ECO:0000256" key="1">
    <source>
        <dbReference type="SAM" id="MobiDB-lite"/>
    </source>
</evidence>
<evidence type="ECO:0000313" key="4">
    <source>
        <dbReference type="Proteomes" id="UP000265515"/>
    </source>
</evidence>
<feature type="region of interest" description="Disordered" evidence="1">
    <location>
        <begin position="110"/>
        <end position="193"/>
    </location>
</feature>
<sequence>MAPKKGRGEQPFVPVSKDKQRQAELKFCGFKWITKGQTMSDSNGNFLMECKLCGRGFQGSQSKAAQHFTIKNNCAKVTAEQLAEIWNKTNYLFNQSHHRKIIDFLRSRGFRDNRNTSGREQSGEEYDDSEQERRAAEGGGDDSDSDSQDMDVRQEEERARGKMRGDKAVAEDSTPDEHDDDDDDDDDQGADLGASLDEGLMAAGCRGQEGAAKAMKDVVQSKKRKTKATTPAPPLQKKGKVLQQTSMIETFDLAWQRDFTNEFLQWWYVSGIPFEAARRPEYQRVRKRLLECPLYTHPALPTHRLICGDGIPQQQRVVAEMVAVVRKDIAATGVTILTDGRKSITSDQIVNFLAAGPTGAYLFMTVQCDGAVQETAEVVVERWKDVFDNFGVENVNAICTDSAFAYVAASKLLAKEDVKYSRITWLPCAVHVCNLLSDIAKDDTPGKLGKREGTIIRARAVVRLIKEHGAALSLYRRFSAAHPSSAFAVAASSSAAPPSSQRRGRELVYPTQTRFATHYLMLERLLDRRRELEALMMSDDGLRTAWRRSIFLQARWVRHQVRYRRYAPFWEHVEDIVELMTPVMQLLRRLDRGGRVMTRMWSWALAMIDRVARARLNRTEHDKILAEESLRYLCQQTGGDEDLYQTLRMQLAEFLSREGDWTYGGVEGDRDAASYRGEKETSQVGQWWVQHGDGVPLLQTYAIRLTHTWTCASPAERNWAVHERVQVKKRNQLGFMKLARLVEISTNLRLSCCQGRDSGYVLPWEDAKEETEDNIPPPRDEGVRPAHQVTEAQRERQVQRGRKDRLSRAPPSVETYFGLRATVLMPTELDAVYDPESDPMAQDPMEAKPWSDPDDLAVESEPGDSDDGGDHDPLAEMLRPRMRASTASAAQHSPPPPPPPPSPRPSTASAAQHPPPPPPPPRVCVLPLLPLHNILLPFHLRPRVRVLPLQPLRSIPLRLHLRLRVVVSHWSRCASCAAPPLPTDRPGHGEQGTRDIVDERDDDDDDDREGYEGSSEDEDDPVYSPRRGRGDADDADDEGGDGRGDSGGSRGVGGAGHTEGAGRGGGGRARRESASSTRTVHWVDEGAATGEVGAGSAEFAAASAEAAAEAAGEFAAASEEVAGGFAEVAGKAAQVGRAFAQLGVSFSGILDVSLGLPPTPAGEHGSGDAAVTPINQILRDVPSCNMGDISSSMLQEAAAGTQCSLGQEECAAGDGGDCGPEKERVPESEQDMIDCEERERAQDMASRCEMTQSIASRARAEWMVETGDNEGHRATDDAVLECGGAGARDACERPTSTVQGVCILPIGGAMTAEELERPSLPSSTTGATTSVHGEGPVTGRITAPAPAESPSSKSRKKKIRAGKSLSTVRRVTHAMRETQPGLAGLHSRTREALALDVVAETVGWRERGSSRATEQPITAPVEAEMPCTGGRTAGRGEEAEHSGPPERSMVGRILGEDVRTVPAQRPSQAGVVLESGTNDLEVPRGQGRRASVYDLLRAHHGVDAAPQGGVHAPDTAHGPVGGTGGSDGVRGAVPQRRRKDIVDDDDV</sequence>
<comment type="caution">
    <text evidence="3">The sequence shown here is derived from an EMBL/GenBank/DDBJ whole genome shotgun (WGS) entry which is preliminary data.</text>
</comment>